<name>A0ABT4XWQ8_9RHOB</name>
<sequence>MAPTETDTPKRGTRPWVKGLLFASLALNLLVVGLVAGAVINGGPPGKRDAGYRDAAGPYMRAFSDDQRRTLRKNLRDGFKAGRDGRPAIMAGYQQGIAVLRADPFDPKPLEEILTEQARSGEERRLIAQGVMIEFIAQMDAAERQALADRLEEQIKRFKGRKKRD</sequence>
<dbReference type="RefSeq" id="WP_271433742.1">
    <property type="nucleotide sequence ID" value="NZ_JAQIOY010000009.1"/>
</dbReference>
<evidence type="ECO:0000256" key="1">
    <source>
        <dbReference type="SAM" id="Phobius"/>
    </source>
</evidence>
<evidence type="ECO:0000313" key="2">
    <source>
        <dbReference type="EMBL" id="MDA7426386.1"/>
    </source>
</evidence>
<protein>
    <submittedName>
        <fullName evidence="2">Periplasmic heavy metal sensor</fullName>
    </submittedName>
</protein>
<reference evidence="2 3" key="1">
    <citation type="submission" date="2023-01" db="EMBL/GenBank/DDBJ databases">
        <title>Thalassococcus onchidii sp. nov., isolated from a marine invertebrate from the South China Sea.</title>
        <authorList>
            <person name="Xu S."/>
            <person name="Liu Z."/>
            <person name="Xu Y."/>
        </authorList>
    </citation>
    <scope>NUCLEOTIDE SEQUENCE [LARGE SCALE GENOMIC DNA]</scope>
    <source>
        <strain evidence="2 3">KCTC 32084</strain>
    </source>
</reference>
<dbReference type="Proteomes" id="UP001210720">
    <property type="component" value="Unassembled WGS sequence"/>
</dbReference>
<keyword evidence="3" id="KW-1185">Reference proteome</keyword>
<organism evidence="2 3">
    <name type="scientific">Thalassococcus lentus</name>
    <dbReference type="NCBI Taxonomy" id="1210524"/>
    <lineage>
        <taxon>Bacteria</taxon>
        <taxon>Pseudomonadati</taxon>
        <taxon>Pseudomonadota</taxon>
        <taxon>Alphaproteobacteria</taxon>
        <taxon>Rhodobacterales</taxon>
        <taxon>Roseobacteraceae</taxon>
        <taxon>Thalassococcus</taxon>
    </lineage>
</organism>
<comment type="caution">
    <text evidence="2">The sequence shown here is derived from an EMBL/GenBank/DDBJ whole genome shotgun (WGS) entry which is preliminary data.</text>
</comment>
<accession>A0ABT4XWQ8</accession>
<dbReference type="InterPro" id="IPR025961">
    <property type="entry name" value="Metal_resist"/>
</dbReference>
<proteinExistence type="predicted"/>
<keyword evidence="1" id="KW-0472">Membrane</keyword>
<keyword evidence="1" id="KW-0812">Transmembrane</keyword>
<keyword evidence="1" id="KW-1133">Transmembrane helix</keyword>
<evidence type="ECO:0000313" key="3">
    <source>
        <dbReference type="Proteomes" id="UP001210720"/>
    </source>
</evidence>
<dbReference type="EMBL" id="JAQIOY010000009">
    <property type="protein sequence ID" value="MDA7426386.1"/>
    <property type="molecule type" value="Genomic_DNA"/>
</dbReference>
<feature type="transmembrane region" description="Helical" evidence="1">
    <location>
        <begin position="20"/>
        <end position="40"/>
    </location>
</feature>
<dbReference type="Pfam" id="PF13801">
    <property type="entry name" value="Metal_resist"/>
    <property type="match status" value="1"/>
</dbReference>
<gene>
    <name evidence="2" type="ORF">PFY00_16745</name>
</gene>